<accession>A0A2K8KBV1</accession>
<dbReference type="NCBIfam" id="TIGR02937">
    <property type="entry name" value="sigma70-ECF"/>
    <property type="match status" value="1"/>
</dbReference>
<dbReference type="InterPro" id="IPR000838">
    <property type="entry name" value="RNA_pol_sigma70_ECF_CS"/>
</dbReference>
<dbReference type="GO" id="GO:0016987">
    <property type="term" value="F:sigma factor activity"/>
    <property type="evidence" value="ECO:0007669"/>
    <property type="project" value="UniProtKB-KW"/>
</dbReference>
<dbReference type="KEGG" id="rbg:BG454_05775"/>
<name>A0A2K8KBV1_9RHOB</name>
<dbReference type="GO" id="GO:0006352">
    <property type="term" value="P:DNA-templated transcription initiation"/>
    <property type="evidence" value="ECO:0007669"/>
    <property type="project" value="InterPro"/>
</dbReference>
<dbReference type="InterPro" id="IPR039425">
    <property type="entry name" value="RNA_pol_sigma-70-like"/>
</dbReference>
<dbReference type="AlphaFoldDB" id="A0A2K8KBV1"/>
<dbReference type="OrthoDB" id="9803470at2"/>
<dbReference type="Gene3D" id="1.10.10.10">
    <property type="entry name" value="Winged helix-like DNA-binding domain superfamily/Winged helix DNA-binding domain"/>
    <property type="match status" value="1"/>
</dbReference>
<keyword evidence="5 6" id="KW-0804">Transcription</keyword>
<evidence type="ECO:0000256" key="1">
    <source>
        <dbReference type="ARBA" id="ARBA00010641"/>
    </source>
</evidence>
<dbReference type="InterPro" id="IPR007627">
    <property type="entry name" value="RNA_pol_sigma70_r2"/>
</dbReference>
<dbReference type="RefSeq" id="WP_071478968.1">
    <property type="nucleotide sequence ID" value="NZ_CP024899.1"/>
</dbReference>
<evidence type="ECO:0000259" key="8">
    <source>
        <dbReference type="Pfam" id="PF08281"/>
    </source>
</evidence>
<dbReference type="STRING" id="441209.GCA_001870665_00071"/>
<dbReference type="NCBIfam" id="NF009198">
    <property type="entry name" value="PRK12546.1"/>
    <property type="match status" value="1"/>
</dbReference>
<feature type="domain" description="RNA polymerase sigma factor 70 region 4 type 2" evidence="8">
    <location>
        <begin position="109"/>
        <end position="161"/>
    </location>
</feature>
<proteinExistence type="inferred from homology"/>
<dbReference type="PANTHER" id="PTHR43133:SF25">
    <property type="entry name" value="RNA POLYMERASE SIGMA FACTOR RFAY-RELATED"/>
    <property type="match status" value="1"/>
</dbReference>
<dbReference type="InterPro" id="IPR036388">
    <property type="entry name" value="WH-like_DNA-bd_sf"/>
</dbReference>
<protein>
    <recommendedName>
        <fullName evidence="6">RNA polymerase sigma factor</fullName>
    </recommendedName>
</protein>
<evidence type="ECO:0000313" key="9">
    <source>
        <dbReference type="EMBL" id="ATX65393.1"/>
    </source>
</evidence>
<keyword evidence="10" id="KW-1185">Reference proteome</keyword>
<dbReference type="SUPFAM" id="SSF88659">
    <property type="entry name" value="Sigma3 and sigma4 domains of RNA polymerase sigma factors"/>
    <property type="match status" value="1"/>
</dbReference>
<sequence>MTTQKEALAPTDPRDEIVTHLPALRAFARGLTGNVTSADDLVQDTVLKAWSKFDQFKEGTNLRAWLFTILRNTFLSQQRKRAKEVSDSTGSFAAKLASKPDHDGRMALQELNDALKTLPVEQREALLLVGALGFSVEEAAETCGCAPGTIKSRANRGRKTLAELLNLDREDQLVSTDSSVAAVMAASPTIF</sequence>
<dbReference type="PROSITE" id="PS01063">
    <property type="entry name" value="SIGMA70_ECF"/>
    <property type="match status" value="1"/>
</dbReference>
<feature type="domain" description="RNA polymerase sigma-70 region 2" evidence="7">
    <location>
        <begin position="19"/>
        <end position="83"/>
    </location>
</feature>
<gene>
    <name evidence="9" type="ORF">BG454_05775</name>
</gene>
<dbReference type="PANTHER" id="PTHR43133">
    <property type="entry name" value="RNA POLYMERASE ECF-TYPE SIGMA FACTO"/>
    <property type="match status" value="1"/>
</dbReference>
<evidence type="ECO:0000259" key="7">
    <source>
        <dbReference type="Pfam" id="PF04542"/>
    </source>
</evidence>
<evidence type="ECO:0000256" key="3">
    <source>
        <dbReference type="ARBA" id="ARBA00023082"/>
    </source>
</evidence>
<dbReference type="CDD" id="cd06171">
    <property type="entry name" value="Sigma70_r4"/>
    <property type="match status" value="1"/>
</dbReference>
<dbReference type="GO" id="GO:0003677">
    <property type="term" value="F:DNA binding"/>
    <property type="evidence" value="ECO:0007669"/>
    <property type="project" value="UniProtKB-KW"/>
</dbReference>
<keyword evidence="2 6" id="KW-0805">Transcription regulation</keyword>
<reference evidence="9 10" key="1">
    <citation type="submission" date="2017-11" db="EMBL/GenBank/DDBJ databases">
        <title>Revised Sequence and Annotation of the Rhodobaca barguzinensis strain alga05 Genome.</title>
        <authorList>
            <person name="Kopejtka K."/>
            <person name="Tomasch J.M."/>
            <person name="Bunk B."/>
            <person name="Koblizek M."/>
        </authorList>
    </citation>
    <scope>NUCLEOTIDE SEQUENCE [LARGE SCALE GENOMIC DNA]</scope>
    <source>
        <strain evidence="10">alga05</strain>
    </source>
</reference>
<dbReference type="InterPro" id="IPR013324">
    <property type="entry name" value="RNA_pol_sigma_r3/r4-like"/>
</dbReference>
<dbReference type="InterPro" id="IPR014284">
    <property type="entry name" value="RNA_pol_sigma-70_dom"/>
</dbReference>
<dbReference type="EMBL" id="CP024899">
    <property type="protein sequence ID" value="ATX65393.1"/>
    <property type="molecule type" value="Genomic_DNA"/>
</dbReference>
<dbReference type="Proteomes" id="UP000228948">
    <property type="component" value="Chromosome"/>
</dbReference>
<dbReference type="Gene3D" id="1.10.1740.10">
    <property type="match status" value="1"/>
</dbReference>
<evidence type="ECO:0000313" key="10">
    <source>
        <dbReference type="Proteomes" id="UP000228948"/>
    </source>
</evidence>
<dbReference type="Pfam" id="PF08281">
    <property type="entry name" value="Sigma70_r4_2"/>
    <property type="match status" value="1"/>
</dbReference>
<organism evidence="9 10">
    <name type="scientific">Roseinatronobacter bogoriensis subsp. barguzinensis</name>
    <dbReference type="NCBI Taxonomy" id="441209"/>
    <lineage>
        <taxon>Bacteria</taxon>
        <taxon>Pseudomonadati</taxon>
        <taxon>Pseudomonadota</taxon>
        <taxon>Alphaproteobacteria</taxon>
        <taxon>Rhodobacterales</taxon>
        <taxon>Paracoccaceae</taxon>
        <taxon>Roseinatronobacter</taxon>
    </lineage>
</organism>
<dbReference type="Pfam" id="PF04542">
    <property type="entry name" value="Sigma70_r2"/>
    <property type="match status" value="1"/>
</dbReference>
<dbReference type="SUPFAM" id="SSF88946">
    <property type="entry name" value="Sigma2 domain of RNA polymerase sigma factors"/>
    <property type="match status" value="1"/>
</dbReference>
<evidence type="ECO:0000256" key="5">
    <source>
        <dbReference type="ARBA" id="ARBA00023163"/>
    </source>
</evidence>
<keyword evidence="4 6" id="KW-0238">DNA-binding</keyword>
<keyword evidence="3 6" id="KW-0731">Sigma factor</keyword>
<comment type="similarity">
    <text evidence="1 6">Belongs to the sigma-70 factor family. ECF subfamily.</text>
</comment>
<dbReference type="InterPro" id="IPR013325">
    <property type="entry name" value="RNA_pol_sigma_r2"/>
</dbReference>
<evidence type="ECO:0000256" key="2">
    <source>
        <dbReference type="ARBA" id="ARBA00023015"/>
    </source>
</evidence>
<evidence type="ECO:0000256" key="6">
    <source>
        <dbReference type="RuleBase" id="RU000716"/>
    </source>
</evidence>
<evidence type="ECO:0000256" key="4">
    <source>
        <dbReference type="ARBA" id="ARBA00023125"/>
    </source>
</evidence>
<dbReference type="InterPro" id="IPR013249">
    <property type="entry name" value="RNA_pol_sigma70_r4_t2"/>
</dbReference>